<accession>A4WSY4</accession>
<dbReference type="InterPro" id="IPR009057">
    <property type="entry name" value="Homeodomain-like_sf"/>
</dbReference>
<feature type="domain" description="HTH rpiR-type" evidence="1">
    <location>
        <begin position="15"/>
        <end position="91"/>
    </location>
</feature>
<dbReference type="eggNOG" id="COG1737">
    <property type="taxonomic scope" value="Bacteria"/>
</dbReference>
<dbReference type="SUPFAM" id="SSF46689">
    <property type="entry name" value="Homeodomain-like"/>
    <property type="match status" value="1"/>
</dbReference>
<sequence length="299" mass="33654">MPPRRAEARRRRRLSTIEELMRSALPDLTRAERQLATHILRQYPVAALGSITALAKAADVSTPTVVRLVQKLGFKGYPDFQAGLRGEVEAMLMSPLAKHERWAGGVPDTHILNRFADAVVANLEATLGQIDHAEFDAAARLLADPGRRVFVLGGRITHALADYFVTMMKVTRPEVMLMSDMSSTWPPALLDMGKGDILLLFDIRRYENTVLQVAEMAVEQGVEVVLMTDRWISPAAVHARHTFSCQIEVPSAWDSTVAMLVLLETLISAVQSLTWEQTEERMKRLEELYARSRVFRRHR</sequence>
<dbReference type="KEGG" id="rsq:Rsph17025_1605"/>
<dbReference type="InterPro" id="IPR000281">
    <property type="entry name" value="HTH_RpiR"/>
</dbReference>
<dbReference type="AlphaFoldDB" id="A4WSY4"/>
<evidence type="ECO:0000313" key="2">
    <source>
        <dbReference type="EMBL" id="ABP70498.1"/>
    </source>
</evidence>
<evidence type="ECO:0000259" key="1">
    <source>
        <dbReference type="PROSITE" id="PS51071"/>
    </source>
</evidence>
<dbReference type="InterPro" id="IPR036388">
    <property type="entry name" value="WH-like_DNA-bd_sf"/>
</dbReference>
<organism evidence="2">
    <name type="scientific">Cereibacter sphaeroides (strain ATCC 17025 / ATH 2.4.3)</name>
    <name type="common">Rhodobacter sphaeroides</name>
    <dbReference type="NCBI Taxonomy" id="349102"/>
    <lineage>
        <taxon>Bacteria</taxon>
        <taxon>Pseudomonadati</taxon>
        <taxon>Pseudomonadota</taxon>
        <taxon>Alphaproteobacteria</taxon>
        <taxon>Rhodobacterales</taxon>
        <taxon>Paracoccaceae</taxon>
        <taxon>Cereibacter</taxon>
    </lineage>
</organism>
<dbReference type="BioCyc" id="RSPH349102:G1G8M-1652-MONOMER"/>
<name>A4WSY4_CERS5</name>
<dbReference type="InterPro" id="IPR046348">
    <property type="entry name" value="SIS_dom_sf"/>
</dbReference>
<proteinExistence type="predicted"/>
<dbReference type="GO" id="GO:0097367">
    <property type="term" value="F:carbohydrate derivative binding"/>
    <property type="evidence" value="ECO:0007669"/>
    <property type="project" value="InterPro"/>
</dbReference>
<dbReference type="EMBL" id="CP000661">
    <property type="protein sequence ID" value="ABP70498.1"/>
    <property type="molecule type" value="Genomic_DNA"/>
</dbReference>
<dbReference type="PANTHER" id="PTHR30514">
    <property type="entry name" value="GLUCOKINASE"/>
    <property type="match status" value="1"/>
</dbReference>
<dbReference type="Gene3D" id="1.10.10.10">
    <property type="entry name" value="Winged helix-like DNA-binding domain superfamily/Winged helix DNA-binding domain"/>
    <property type="match status" value="1"/>
</dbReference>
<dbReference type="InterPro" id="IPR001347">
    <property type="entry name" value="SIS_dom"/>
</dbReference>
<dbReference type="PROSITE" id="PS51071">
    <property type="entry name" value="HTH_RPIR"/>
    <property type="match status" value="1"/>
</dbReference>
<dbReference type="STRING" id="349102.Rsph17025_1605"/>
<dbReference type="GO" id="GO:1901135">
    <property type="term" value="P:carbohydrate derivative metabolic process"/>
    <property type="evidence" value="ECO:0007669"/>
    <property type="project" value="InterPro"/>
</dbReference>
<protein>
    <submittedName>
        <fullName evidence="2">Transcriptional regulator, RpiR family</fullName>
    </submittedName>
</protein>
<reference evidence="2" key="1">
    <citation type="submission" date="2007-04" db="EMBL/GenBank/DDBJ databases">
        <title>Complete sequence of chromosome of Rhodobacter sphaeroides ATCC 17025.</title>
        <authorList>
            <consortium name="US DOE Joint Genome Institute"/>
            <person name="Copeland A."/>
            <person name="Lucas S."/>
            <person name="Lapidus A."/>
            <person name="Barry K."/>
            <person name="Detter J.C."/>
            <person name="Glavina del Rio T."/>
            <person name="Hammon N."/>
            <person name="Israni S."/>
            <person name="Dalin E."/>
            <person name="Tice H."/>
            <person name="Pitluck S."/>
            <person name="Chertkov O."/>
            <person name="Brettin T."/>
            <person name="Bruce D."/>
            <person name="Han C."/>
            <person name="Schmutz J."/>
            <person name="Larimer F."/>
            <person name="Land M."/>
            <person name="Hauser L."/>
            <person name="Kyrpides N."/>
            <person name="Kim E."/>
            <person name="Richardson P."/>
            <person name="Mackenzie C."/>
            <person name="Choudhary M."/>
            <person name="Donohue T.J."/>
            <person name="Kaplan S."/>
        </authorList>
    </citation>
    <scope>NUCLEOTIDE SEQUENCE [LARGE SCALE GENOMIC DNA]</scope>
    <source>
        <strain evidence="2">ATCC 17025</strain>
    </source>
</reference>
<dbReference type="HOGENOM" id="CLU_055769_1_2_5"/>
<dbReference type="Pfam" id="PF01380">
    <property type="entry name" value="SIS"/>
    <property type="match status" value="1"/>
</dbReference>
<dbReference type="Gene3D" id="3.40.50.10490">
    <property type="entry name" value="Glucose-6-phosphate isomerase like protein, domain 1"/>
    <property type="match status" value="1"/>
</dbReference>
<dbReference type="InterPro" id="IPR047640">
    <property type="entry name" value="RpiR-like"/>
</dbReference>
<dbReference type="SUPFAM" id="SSF53697">
    <property type="entry name" value="SIS domain"/>
    <property type="match status" value="1"/>
</dbReference>
<gene>
    <name evidence="2" type="ordered locus">Rsph17025_1605</name>
</gene>
<dbReference type="GO" id="GO:0003677">
    <property type="term" value="F:DNA binding"/>
    <property type="evidence" value="ECO:0007669"/>
    <property type="project" value="InterPro"/>
</dbReference>
<dbReference type="PANTHER" id="PTHR30514:SF18">
    <property type="entry name" value="RPIR-FAMILY TRANSCRIPTIONAL REGULATOR"/>
    <property type="match status" value="1"/>
</dbReference>
<dbReference type="GO" id="GO:0003700">
    <property type="term" value="F:DNA-binding transcription factor activity"/>
    <property type="evidence" value="ECO:0007669"/>
    <property type="project" value="InterPro"/>
</dbReference>
<dbReference type="Pfam" id="PF01418">
    <property type="entry name" value="HTH_6"/>
    <property type="match status" value="1"/>
</dbReference>